<keyword evidence="1" id="KW-0732">Signal</keyword>
<name>A0A369YNY1_9PAST</name>
<evidence type="ECO:0008006" key="6">
    <source>
        <dbReference type="Google" id="ProtNLM"/>
    </source>
</evidence>
<reference evidence="4 5" key="1">
    <citation type="submission" date="2018-05" db="EMBL/GenBank/DDBJ databases">
        <title>Draft Genome Sequences for a Diverse set of 7 Haemophilus Species.</title>
        <authorList>
            <person name="Nichols M."/>
            <person name="Topaz N."/>
            <person name="Wang X."/>
            <person name="Wang X."/>
            <person name="Boxrud D."/>
        </authorList>
    </citation>
    <scope>NUCLEOTIDE SEQUENCE [LARGE SCALE GENOMIC DNA]</scope>
    <source>
        <strain evidence="2 4">C2002001239</strain>
        <strain evidence="3 5">C2015005473</strain>
    </source>
</reference>
<gene>
    <name evidence="3" type="ORF">DPV84_00175</name>
    <name evidence="2" type="ORF">DPV93_00170</name>
</gene>
<evidence type="ECO:0000313" key="5">
    <source>
        <dbReference type="Proteomes" id="UP000253950"/>
    </source>
</evidence>
<keyword evidence="5" id="KW-1185">Reference proteome</keyword>
<accession>A0A369YNY1</accession>
<dbReference type="Proteomes" id="UP000253950">
    <property type="component" value="Unassembled WGS sequence"/>
</dbReference>
<dbReference type="EMBL" id="QEQG01000001">
    <property type="protein sequence ID" value="RDF12646.1"/>
    <property type="molecule type" value="Genomic_DNA"/>
</dbReference>
<dbReference type="Proteomes" id="UP000253872">
    <property type="component" value="Unassembled WGS sequence"/>
</dbReference>
<comment type="caution">
    <text evidence="2">The sequence shown here is derived from an EMBL/GenBank/DDBJ whole genome shotgun (WGS) entry which is preliminary data.</text>
</comment>
<dbReference type="AlphaFoldDB" id="A0A369YNY1"/>
<evidence type="ECO:0000256" key="1">
    <source>
        <dbReference type="SAM" id="SignalP"/>
    </source>
</evidence>
<feature type="signal peptide" evidence="1">
    <location>
        <begin position="1"/>
        <end position="23"/>
    </location>
</feature>
<evidence type="ECO:0000313" key="4">
    <source>
        <dbReference type="Proteomes" id="UP000253872"/>
    </source>
</evidence>
<feature type="chain" id="PRO_5016901012" description="Outer membrane protein" evidence="1">
    <location>
        <begin position="24"/>
        <end position="215"/>
    </location>
</feature>
<proteinExistence type="predicted"/>
<protein>
    <recommendedName>
        <fullName evidence="6">Outer membrane protein</fullName>
    </recommendedName>
</protein>
<evidence type="ECO:0000313" key="3">
    <source>
        <dbReference type="EMBL" id="RDF12646.1"/>
    </source>
</evidence>
<dbReference type="RefSeq" id="WP_007527066.1">
    <property type="nucleotide sequence ID" value="NZ_CAURJL010000019.1"/>
</dbReference>
<dbReference type="EMBL" id="QEPN01000001">
    <property type="protein sequence ID" value="RDE73606.1"/>
    <property type="molecule type" value="Genomic_DNA"/>
</dbReference>
<evidence type="ECO:0000313" key="2">
    <source>
        <dbReference type="EMBL" id="RDE73606.1"/>
    </source>
</evidence>
<organism evidence="2 4">
    <name type="scientific">Haemophilus sputorum</name>
    <dbReference type="NCBI Taxonomy" id="1078480"/>
    <lineage>
        <taxon>Bacteria</taxon>
        <taxon>Pseudomonadati</taxon>
        <taxon>Pseudomonadota</taxon>
        <taxon>Gammaproteobacteria</taxon>
        <taxon>Pasteurellales</taxon>
        <taxon>Pasteurellaceae</taxon>
        <taxon>Haemophilus</taxon>
    </lineage>
</organism>
<sequence>MKHFQKLVVAGIATLGAVSSALADDYNIKYSSNYLMPAYVHFTNNGQQYSIVSKINVPLYNIVFKANGLEKNQQFHMLSYRDIRNGKTYALAEIDSKQIQYGKAKETLKKEPISMPTFDLFTTAFQLSYYDKLPSSFQTTNGKKLYPTPNVDLKKTERSVKDSDGKTYQEITYKFKTSDNKDITVKKYQGEKFPRYISYSRDGDNYELTYDSFVK</sequence>
<dbReference type="STRING" id="1035839.GCA_000238795_00114"/>